<evidence type="ECO:0000313" key="4">
    <source>
        <dbReference type="EMBL" id="MDN4474946.1"/>
    </source>
</evidence>
<reference evidence="4" key="1">
    <citation type="submission" date="2023-06" db="EMBL/GenBank/DDBJ databases">
        <title>Sysu t00192.</title>
        <authorList>
            <person name="Gao L."/>
            <person name="Fang B.-Z."/>
            <person name="Li W.-J."/>
        </authorList>
    </citation>
    <scope>NUCLEOTIDE SEQUENCE</scope>
    <source>
        <strain evidence="4">SYSU T00192</strain>
    </source>
</reference>
<feature type="domain" description="DUF3152" evidence="3">
    <location>
        <begin position="102"/>
        <end position="261"/>
    </location>
</feature>
<dbReference type="EMBL" id="JAUHPW010000002">
    <property type="protein sequence ID" value="MDN4474946.1"/>
    <property type="molecule type" value="Genomic_DNA"/>
</dbReference>
<sequence length="280" mass="29198">MTRRSGGLFAGRGIALPGLVVTLVTVLACFAVGIGAGWLTGQVPGWYRAWSAEPEPTVSASPSESPEPEVSLPALEPITRELDGADAAAGVVTTTVPERGEGTFTTASTATRTAAASASPDAAEGPTRYVRIDVEDGVTVDEDAFVDYVMRILQDERGWGSAGRLQFVMTDGAADVQVVLATPYTVATRCPDEPEGDDPTCAEQGIVPLSVYDWTAGLGRYGDNRKGARAYLLNNGVGHVLGEESATCTSGRASVMVDQTRMPKACNPNGWPFPDAATSG</sequence>
<dbReference type="RefSeq" id="WP_301131382.1">
    <property type="nucleotide sequence ID" value="NZ_JAUHPW010000002.1"/>
</dbReference>
<dbReference type="InterPro" id="IPR022603">
    <property type="entry name" value="DUF3152"/>
</dbReference>
<evidence type="ECO:0000313" key="5">
    <source>
        <dbReference type="Proteomes" id="UP001172728"/>
    </source>
</evidence>
<comment type="caution">
    <text evidence="4">The sequence shown here is derived from an EMBL/GenBank/DDBJ whole genome shotgun (WGS) entry which is preliminary data.</text>
</comment>
<protein>
    <submittedName>
        <fullName evidence="4">DUF3152 domain-containing protein</fullName>
    </submittedName>
</protein>
<gene>
    <name evidence="4" type="ORF">QQX09_03640</name>
</gene>
<accession>A0ABT8G729</accession>
<dbReference type="Proteomes" id="UP001172728">
    <property type="component" value="Unassembled WGS sequence"/>
</dbReference>
<dbReference type="PROSITE" id="PS51257">
    <property type="entry name" value="PROKAR_LIPOPROTEIN"/>
    <property type="match status" value="1"/>
</dbReference>
<proteinExistence type="predicted"/>
<feature type="compositionally biased region" description="Low complexity" evidence="1">
    <location>
        <begin position="103"/>
        <end position="123"/>
    </location>
</feature>
<evidence type="ECO:0000256" key="1">
    <source>
        <dbReference type="SAM" id="MobiDB-lite"/>
    </source>
</evidence>
<evidence type="ECO:0000259" key="3">
    <source>
        <dbReference type="Pfam" id="PF11350"/>
    </source>
</evidence>
<name>A0ABT8G729_9MICO</name>
<keyword evidence="5" id="KW-1185">Reference proteome</keyword>
<organism evidence="4 5">
    <name type="scientific">Demequina litoralis</name>
    <dbReference type="NCBI Taxonomy" id="3051660"/>
    <lineage>
        <taxon>Bacteria</taxon>
        <taxon>Bacillati</taxon>
        <taxon>Actinomycetota</taxon>
        <taxon>Actinomycetes</taxon>
        <taxon>Micrococcales</taxon>
        <taxon>Demequinaceae</taxon>
        <taxon>Demequina</taxon>
    </lineage>
</organism>
<keyword evidence="2" id="KW-1133">Transmembrane helix</keyword>
<feature type="region of interest" description="Disordered" evidence="1">
    <location>
        <begin position="93"/>
        <end position="125"/>
    </location>
</feature>
<keyword evidence="2" id="KW-0472">Membrane</keyword>
<evidence type="ECO:0000256" key="2">
    <source>
        <dbReference type="SAM" id="Phobius"/>
    </source>
</evidence>
<keyword evidence="2" id="KW-0812">Transmembrane</keyword>
<feature type="transmembrane region" description="Helical" evidence="2">
    <location>
        <begin position="14"/>
        <end position="39"/>
    </location>
</feature>
<dbReference type="Pfam" id="PF11350">
    <property type="entry name" value="DUF3152"/>
    <property type="match status" value="1"/>
</dbReference>